<evidence type="ECO:0000256" key="1">
    <source>
        <dbReference type="ARBA" id="ARBA00001286"/>
    </source>
</evidence>
<dbReference type="InterPro" id="IPR036217">
    <property type="entry name" value="MethylDNA_cys_MeTrfase_DNAb"/>
</dbReference>
<comment type="miscellaneous">
    <text evidence="8">This enzyme catalyzes only one turnover and therefore is not strictly catalytic. According to one definition, an enzyme is a biocatalyst that acts repeatedly and over many reaction cycles.</text>
</comment>
<dbReference type="InterPro" id="IPR023546">
    <property type="entry name" value="MGMT"/>
</dbReference>
<feature type="domain" description="Methylguanine DNA methyltransferase ribonuclease-like" evidence="11">
    <location>
        <begin position="4"/>
        <end position="81"/>
    </location>
</feature>
<dbReference type="InterPro" id="IPR036631">
    <property type="entry name" value="MGMT_N_sf"/>
</dbReference>
<feature type="region of interest" description="Disordered" evidence="9">
    <location>
        <begin position="35"/>
        <end position="55"/>
    </location>
</feature>
<keyword evidence="13" id="KW-1185">Reference proteome</keyword>
<comment type="catalytic activity">
    <reaction evidence="1 8">
        <text>a 4-O-methyl-thymidine in DNA + L-cysteinyl-[protein] = a thymidine in DNA + S-methyl-L-cysteinyl-[protein]</text>
        <dbReference type="Rhea" id="RHEA:53428"/>
        <dbReference type="Rhea" id="RHEA-COMP:10131"/>
        <dbReference type="Rhea" id="RHEA-COMP:10132"/>
        <dbReference type="Rhea" id="RHEA-COMP:13555"/>
        <dbReference type="Rhea" id="RHEA-COMP:13556"/>
        <dbReference type="ChEBI" id="CHEBI:29950"/>
        <dbReference type="ChEBI" id="CHEBI:82612"/>
        <dbReference type="ChEBI" id="CHEBI:137386"/>
        <dbReference type="ChEBI" id="CHEBI:137387"/>
        <dbReference type="EC" id="2.1.1.63"/>
    </reaction>
</comment>
<keyword evidence="3 8" id="KW-0489">Methyltransferase</keyword>
<dbReference type="InterPro" id="IPR014048">
    <property type="entry name" value="MethylDNA_cys_MeTrfase_DNA-bd"/>
</dbReference>
<keyword evidence="6 8" id="KW-0234">DNA repair</keyword>
<dbReference type="InterPro" id="IPR036388">
    <property type="entry name" value="WH-like_DNA-bd_sf"/>
</dbReference>
<evidence type="ECO:0000259" key="11">
    <source>
        <dbReference type="Pfam" id="PF02870"/>
    </source>
</evidence>
<dbReference type="Pfam" id="PF01035">
    <property type="entry name" value="DNA_binding_1"/>
    <property type="match status" value="1"/>
</dbReference>
<protein>
    <recommendedName>
        <fullName evidence="8">Methylated-DNA--protein-cysteine methyltransferase</fullName>
        <ecNumber evidence="8">2.1.1.63</ecNumber>
    </recommendedName>
    <alternativeName>
        <fullName evidence="8">6-O-methylguanine-DNA methyltransferase</fullName>
        <shortName evidence="8">MGMT</shortName>
    </alternativeName>
    <alternativeName>
        <fullName evidence="8">O-6-methylguanine-DNA-alkyltransferase</fullName>
    </alternativeName>
</protein>
<dbReference type="GO" id="GO:0003908">
    <property type="term" value="F:methylated-DNA-[protein]-cysteine S-methyltransferase activity"/>
    <property type="evidence" value="ECO:0007669"/>
    <property type="project" value="UniProtKB-UniRule"/>
</dbReference>
<dbReference type="GO" id="GO:0006307">
    <property type="term" value="P:DNA alkylation repair"/>
    <property type="evidence" value="ECO:0007669"/>
    <property type="project" value="UniProtKB-UniRule"/>
</dbReference>
<dbReference type="InterPro" id="IPR008332">
    <property type="entry name" value="MethylG_MeTrfase_N"/>
</dbReference>
<gene>
    <name evidence="12" type="ORF">AMYX_10310</name>
</gene>
<feature type="active site" description="Nucleophile; methyl group acceptor" evidence="8">
    <location>
        <position position="136"/>
    </location>
</feature>
<feature type="domain" description="Methylated-DNA-[protein]-cysteine S-methyltransferase DNA binding" evidence="10">
    <location>
        <begin position="85"/>
        <end position="164"/>
    </location>
</feature>
<evidence type="ECO:0000313" key="12">
    <source>
        <dbReference type="EMBL" id="GEJ56290.1"/>
    </source>
</evidence>
<sequence length="189" mass="19991">MAVRERWMESPIGELRLVAEDGALVAVFMGSPAPAREAAAPGAGEGEGEGEGEERVLQEAARQLAAWFAGERTAFDLPLAPRGTPFQRRVWEALREIPYGETRSYGQIAARLGAPAAVRAVGAANGRNPLSIVVPCHRVIGASGALTGYAGGLERKKWLLGHEREVLARRGPFAGGDQGSLALASRSRP</sequence>
<comment type="caution">
    <text evidence="12">The sequence shown here is derived from an EMBL/GenBank/DDBJ whole genome shotgun (WGS) entry which is preliminary data.</text>
</comment>
<dbReference type="PANTHER" id="PTHR10815">
    <property type="entry name" value="METHYLATED-DNA--PROTEIN-CYSTEINE METHYLTRANSFERASE"/>
    <property type="match status" value="1"/>
</dbReference>
<dbReference type="Gene3D" id="1.10.10.10">
    <property type="entry name" value="Winged helix-like DNA-binding domain superfamily/Winged helix DNA-binding domain"/>
    <property type="match status" value="1"/>
</dbReference>
<dbReference type="CDD" id="cd06445">
    <property type="entry name" value="ATase"/>
    <property type="match status" value="1"/>
</dbReference>
<dbReference type="Pfam" id="PF02870">
    <property type="entry name" value="Methyltransf_1N"/>
    <property type="match status" value="1"/>
</dbReference>
<dbReference type="Gene3D" id="3.30.160.70">
    <property type="entry name" value="Methylated DNA-protein cysteine methyltransferase domain"/>
    <property type="match status" value="1"/>
</dbReference>
<evidence type="ECO:0000259" key="10">
    <source>
        <dbReference type="Pfam" id="PF01035"/>
    </source>
</evidence>
<dbReference type="EMBL" id="BJTG01000002">
    <property type="protein sequence ID" value="GEJ56290.1"/>
    <property type="molecule type" value="Genomic_DNA"/>
</dbReference>
<dbReference type="PROSITE" id="PS00374">
    <property type="entry name" value="MGMT"/>
    <property type="match status" value="1"/>
</dbReference>
<reference evidence="13" key="1">
    <citation type="journal article" date="2020" name="Appl. Environ. Microbiol.">
        <title>Diazotrophic Anaeromyxobacter Isolates from Soils.</title>
        <authorList>
            <person name="Masuda Y."/>
            <person name="Yamanaka H."/>
            <person name="Xu Z.X."/>
            <person name="Shiratori Y."/>
            <person name="Aono T."/>
            <person name="Amachi S."/>
            <person name="Senoo K."/>
            <person name="Itoh H."/>
        </authorList>
    </citation>
    <scope>NUCLEOTIDE SEQUENCE [LARGE SCALE GENOMIC DNA]</scope>
    <source>
        <strain evidence="13">R267</strain>
    </source>
</reference>
<evidence type="ECO:0000256" key="7">
    <source>
        <dbReference type="ARBA" id="ARBA00049348"/>
    </source>
</evidence>
<dbReference type="InterPro" id="IPR001497">
    <property type="entry name" value="MethylDNA_cys_MeTrfase_AS"/>
</dbReference>
<dbReference type="HAMAP" id="MF_00772">
    <property type="entry name" value="OGT"/>
    <property type="match status" value="1"/>
</dbReference>
<dbReference type="FunFam" id="1.10.10.10:FF:000337">
    <property type="entry name" value="Methylated-DNA--protein-cysteine methyltransferase"/>
    <property type="match status" value="1"/>
</dbReference>
<keyword evidence="2 8" id="KW-0963">Cytoplasm</keyword>
<evidence type="ECO:0000256" key="6">
    <source>
        <dbReference type="ARBA" id="ARBA00023204"/>
    </source>
</evidence>
<dbReference type="SUPFAM" id="SSF46767">
    <property type="entry name" value="Methylated DNA-protein cysteine methyltransferase, C-terminal domain"/>
    <property type="match status" value="1"/>
</dbReference>
<comment type="catalytic activity">
    <reaction evidence="7 8">
        <text>a 6-O-methyl-2'-deoxyguanosine in DNA + L-cysteinyl-[protein] = S-methyl-L-cysteinyl-[protein] + a 2'-deoxyguanosine in DNA</text>
        <dbReference type="Rhea" id="RHEA:24000"/>
        <dbReference type="Rhea" id="RHEA-COMP:10131"/>
        <dbReference type="Rhea" id="RHEA-COMP:10132"/>
        <dbReference type="Rhea" id="RHEA-COMP:11367"/>
        <dbReference type="Rhea" id="RHEA-COMP:11368"/>
        <dbReference type="ChEBI" id="CHEBI:29950"/>
        <dbReference type="ChEBI" id="CHEBI:82612"/>
        <dbReference type="ChEBI" id="CHEBI:85445"/>
        <dbReference type="ChEBI" id="CHEBI:85448"/>
        <dbReference type="EC" id="2.1.1.63"/>
    </reaction>
</comment>
<accession>A0A7I9VJI6</accession>
<dbReference type="GO" id="GO:0032259">
    <property type="term" value="P:methylation"/>
    <property type="evidence" value="ECO:0007669"/>
    <property type="project" value="UniProtKB-KW"/>
</dbReference>
<dbReference type="NCBIfam" id="TIGR00589">
    <property type="entry name" value="ogt"/>
    <property type="match status" value="1"/>
</dbReference>
<evidence type="ECO:0000256" key="8">
    <source>
        <dbReference type="HAMAP-Rule" id="MF_00772"/>
    </source>
</evidence>
<comment type="similarity">
    <text evidence="8">Belongs to the MGMT family.</text>
</comment>
<comment type="subcellular location">
    <subcellularLocation>
        <location evidence="8">Cytoplasm</location>
    </subcellularLocation>
</comment>
<evidence type="ECO:0000256" key="2">
    <source>
        <dbReference type="ARBA" id="ARBA00022490"/>
    </source>
</evidence>
<evidence type="ECO:0000256" key="9">
    <source>
        <dbReference type="SAM" id="MobiDB-lite"/>
    </source>
</evidence>
<dbReference type="PANTHER" id="PTHR10815:SF5">
    <property type="entry name" value="METHYLATED-DNA--PROTEIN-CYSTEINE METHYLTRANSFERASE"/>
    <property type="match status" value="1"/>
</dbReference>
<keyword evidence="5 8" id="KW-0227">DNA damage</keyword>
<dbReference type="GO" id="GO:0005737">
    <property type="term" value="C:cytoplasm"/>
    <property type="evidence" value="ECO:0007669"/>
    <property type="project" value="UniProtKB-SubCell"/>
</dbReference>
<dbReference type="AlphaFoldDB" id="A0A7I9VJI6"/>
<evidence type="ECO:0000256" key="5">
    <source>
        <dbReference type="ARBA" id="ARBA00022763"/>
    </source>
</evidence>
<comment type="function">
    <text evidence="8">Involved in the cellular defense against the biological effects of O6-methylguanine (O6-MeG) and O4-methylthymine (O4-MeT) in DNA. Repairs the methylated nucleobase in DNA by stoichiometrically transferring the methyl group to a cysteine residue in the enzyme. This is a suicide reaction: the enzyme is irreversibly inactivated.</text>
</comment>
<keyword evidence="4 8" id="KW-0808">Transferase</keyword>
<organism evidence="12 13">
    <name type="scientific">Anaeromyxobacter diazotrophicus</name>
    <dbReference type="NCBI Taxonomy" id="2590199"/>
    <lineage>
        <taxon>Bacteria</taxon>
        <taxon>Pseudomonadati</taxon>
        <taxon>Myxococcota</taxon>
        <taxon>Myxococcia</taxon>
        <taxon>Myxococcales</taxon>
        <taxon>Cystobacterineae</taxon>
        <taxon>Anaeromyxobacteraceae</taxon>
        <taxon>Anaeromyxobacter</taxon>
    </lineage>
</organism>
<dbReference type="SUPFAM" id="SSF53155">
    <property type="entry name" value="Methylated DNA-protein cysteine methyltransferase domain"/>
    <property type="match status" value="1"/>
</dbReference>
<proteinExistence type="inferred from homology"/>
<evidence type="ECO:0000313" key="13">
    <source>
        <dbReference type="Proteomes" id="UP000503640"/>
    </source>
</evidence>
<dbReference type="Proteomes" id="UP000503640">
    <property type="component" value="Unassembled WGS sequence"/>
</dbReference>
<name>A0A7I9VJI6_9BACT</name>
<dbReference type="EC" id="2.1.1.63" evidence="8"/>
<dbReference type="RefSeq" id="WP_176063624.1">
    <property type="nucleotide sequence ID" value="NZ_BJTG01000002.1"/>
</dbReference>
<evidence type="ECO:0000256" key="3">
    <source>
        <dbReference type="ARBA" id="ARBA00022603"/>
    </source>
</evidence>
<evidence type="ECO:0000256" key="4">
    <source>
        <dbReference type="ARBA" id="ARBA00022679"/>
    </source>
</evidence>